<comment type="caution">
    <text evidence="1">The sequence shown here is derived from an EMBL/GenBank/DDBJ whole genome shotgun (WGS) entry which is preliminary data.</text>
</comment>
<dbReference type="AlphaFoldDB" id="A0A937CUR5"/>
<evidence type="ECO:0000313" key="2">
    <source>
        <dbReference type="Proteomes" id="UP000599109"/>
    </source>
</evidence>
<proteinExistence type="predicted"/>
<dbReference type="Proteomes" id="UP000599109">
    <property type="component" value="Unassembled WGS sequence"/>
</dbReference>
<evidence type="ECO:0000313" key="1">
    <source>
        <dbReference type="EMBL" id="MBL0393930.1"/>
    </source>
</evidence>
<keyword evidence="2" id="KW-1185">Reference proteome</keyword>
<protein>
    <submittedName>
        <fullName evidence="1">Uncharacterized protein</fullName>
    </submittedName>
</protein>
<accession>A0A937CUR5</accession>
<sequence>MAPVVSFAELLEAYEWVSAGIEMEAEAYVSRATGQIFLSTASGEFGAGEDALPENVGDESLYIPVPSKRDLDLGKPLVFRFVRERLPEAHARVESIFARRGAYGQFKSLLEGAGLLQSWYEFEARAVEATLREWAEEQELTLDDGGNDEG</sequence>
<gene>
    <name evidence="1" type="ORF">JJ685_22520</name>
</gene>
<name>A0A937CUR5_9BURK</name>
<organism evidence="1 2">
    <name type="scientific">Ramlibacter monticola</name>
    <dbReference type="NCBI Taxonomy" id="1926872"/>
    <lineage>
        <taxon>Bacteria</taxon>
        <taxon>Pseudomonadati</taxon>
        <taxon>Pseudomonadota</taxon>
        <taxon>Betaproteobacteria</taxon>
        <taxon>Burkholderiales</taxon>
        <taxon>Comamonadaceae</taxon>
        <taxon>Ramlibacter</taxon>
    </lineage>
</organism>
<dbReference type="EMBL" id="JAEQNE010000006">
    <property type="protein sequence ID" value="MBL0393930.1"/>
    <property type="molecule type" value="Genomic_DNA"/>
</dbReference>
<reference evidence="1 2" key="1">
    <citation type="journal article" date="2017" name="Int. J. Syst. Evol. Microbiol.">
        <title>Ramlibacter monticola sp. nov., isolated from forest soil.</title>
        <authorList>
            <person name="Chaudhary D.K."/>
            <person name="Kim J."/>
        </authorList>
    </citation>
    <scope>NUCLEOTIDE SEQUENCE [LARGE SCALE GENOMIC DNA]</scope>
    <source>
        <strain evidence="1 2">KACC 19175</strain>
    </source>
</reference>
<dbReference type="RefSeq" id="WP_201676578.1">
    <property type="nucleotide sequence ID" value="NZ_JAEQNE010000006.1"/>
</dbReference>